<evidence type="ECO:0000313" key="2">
    <source>
        <dbReference type="Proteomes" id="UP000007797"/>
    </source>
</evidence>
<keyword evidence="2" id="KW-1185">Reference proteome</keyword>
<dbReference type="InterPro" id="IPR036047">
    <property type="entry name" value="F-box-like_dom_sf"/>
</dbReference>
<sequence length="324" mass="38517">MNTEIFPPDLSLLIIQQIILECVRGDRYMLSFPFLFINKSWNRLFNNESFWQHLCLARWTSLSLLPEDYTPNSTLTNLKPVTKSSYGDFLSEYMFGAVIKYPQIQKSINGWKDLFISRYNRTYHLRKLQRFNLSGQCMEYEIEHEKSVTKQVLLAKKMKSLDEKYLDKHRNDIDMLFILESVEYHSIEQVVSQDDRMTTIQEDVIGSVMTLLGKRILFQFRNGRKYGHRDFEQDNDDDKLTIGSIECLDQYNEKEIPGFWEKVKVELEWKGSLVQIQKIMRAILNVRTYFMEINRHHYLESYPLTGKMKYKSPPSFDSDSDLEN</sequence>
<organism evidence="1 2">
    <name type="scientific">Cavenderia fasciculata</name>
    <name type="common">Slime mold</name>
    <name type="synonym">Dictyostelium fasciculatum</name>
    <dbReference type="NCBI Taxonomy" id="261658"/>
    <lineage>
        <taxon>Eukaryota</taxon>
        <taxon>Amoebozoa</taxon>
        <taxon>Evosea</taxon>
        <taxon>Eumycetozoa</taxon>
        <taxon>Dictyostelia</taxon>
        <taxon>Acytosteliales</taxon>
        <taxon>Cavenderiaceae</taxon>
        <taxon>Cavenderia</taxon>
    </lineage>
</organism>
<name>F4PQP8_CACFS</name>
<evidence type="ECO:0000313" key="1">
    <source>
        <dbReference type="EMBL" id="EGG22006.1"/>
    </source>
</evidence>
<proteinExistence type="predicted"/>
<reference evidence="2" key="1">
    <citation type="journal article" date="2011" name="Genome Res.">
        <title>Phylogeny-wide analysis of social amoeba genomes highlights ancient origins for complex intercellular communication.</title>
        <authorList>
            <person name="Heidel A.J."/>
            <person name="Lawal H.M."/>
            <person name="Felder M."/>
            <person name="Schilde C."/>
            <person name="Helps N.R."/>
            <person name="Tunggal B."/>
            <person name="Rivero F."/>
            <person name="John U."/>
            <person name="Schleicher M."/>
            <person name="Eichinger L."/>
            <person name="Platzer M."/>
            <person name="Noegel A.A."/>
            <person name="Schaap P."/>
            <person name="Gloeckner G."/>
        </authorList>
    </citation>
    <scope>NUCLEOTIDE SEQUENCE [LARGE SCALE GENOMIC DNA]</scope>
    <source>
        <strain evidence="2">SH3</strain>
    </source>
</reference>
<protein>
    <recommendedName>
        <fullName evidence="3">F-box domain-containing protein</fullName>
    </recommendedName>
</protein>
<dbReference type="EMBL" id="GL883010">
    <property type="protein sequence ID" value="EGG22006.1"/>
    <property type="molecule type" value="Genomic_DNA"/>
</dbReference>
<dbReference type="GeneID" id="14872742"/>
<accession>F4PQP8</accession>
<gene>
    <name evidence="1" type="ORF">DFA_01895</name>
</gene>
<evidence type="ECO:0008006" key="3">
    <source>
        <dbReference type="Google" id="ProtNLM"/>
    </source>
</evidence>
<dbReference type="RefSeq" id="XP_004359857.1">
    <property type="nucleotide sequence ID" value="XM_004359800.1"/>
</dbReference>
<dbReference type="AlphaFoldDB" id="F4PQP8"/>
<dbReference type="SUPFAM" id="SSF81383">
    <property type="entry name" value="F-box domain"/>
    <property type="match status" value="1"/>
</dbReference>
<dbReference type="Proteomes" id="UP000007797">
    <property type="component" value="Unassembled WGS sequence"/>
</dbReference>
<dbReference type="KEGG" id="dfa:DFA_01895"/>